<protein>
    <submittedName>
        <fullName evidence="10">PTS N-acetylgalactosamine transporter subunit IIC</fullName>
    </submittedName>
</protein>
<keyword evidence="7 9" id="KW-1133">Transmembrane helix</keyword>
<keyword evidence="4" id="KW-0762">Sugar transport</keyword>
<proteinExistence type="predicted"/>
<dbReference type="NCBIfam" id="NF007289">
    <property type="entry name" value="PRK09757.1"/>
    <property type="match status" value="1"/>
</dbReference>
<evidence type="ECO:0000256" key="3">
    <source>
        <dbReference type="ARBA" id="ARBA00022475"/>
    </source>
</evidence>
<reference evidence="10 11" key="1">
    <citation type="submission" date="2018-08" db="EMBL/GenBank/DDBJ databases">
        <title>A genome reference for cultivated species of the human gut microbiota.</title>
        <authorList>
            <person name="Zou Y."/>
            <person name="Xue W."/>
            <person name="Luo G."/>
        </authorList>
    </citation>
    <scope>NUCLEOTIDE SEQUENCE [LARGE SCALE GENOMIC DNA]</scope>
    <source>
        <strain evidence="10 11">AM42-13AC</strain>
    </source>
</reference>
<evidence type="ECO:0000256" key="4">
    <source>
        <dbReference type="ARBA" id="ARBA00022597"/>
    </source>
</evidence>
<feature type="transmembrane region" description="Helical" evidence="9">
    <location>
        <begin position="6"/>
        <end position="30"/>
    </location>
</feature>
<evidence type="ECO:0000256" key="2">
    <source>
        <dbReference type="ARBA" id="ARBA00022448"/>
    </source>
</evidence>
<organism evidence="10 11">
    <name type="scientific">Holdemanella biformis</name>
    <dbReference type="NCBI Taxonomy" id="1735"/>
    <lineage>
        <taxon>Bacteria</taxon>
        <taxon>Bacillati</taxon>
        <taxon>Bacillota</taxon>
        <taxon>Erysipelotrichia</taxon>
        <taxon>Erysipelotrichales</taxon>
        <taxon>Erysipelotrichaceae</taxon>
        <taxon>Holdemanella</taxon>
    </lineage>
</organism>
<evidence type="ECO:0000256" key="1">
    <source>
        <dbReference type="ARBA" id="ARBA00004651"/>
    </source>
</evidence>
<gene>
    <name evidence="10" type="ORF">DW907_09365</name>
</gene>
<feature type="transmembrane region" description="Helical" evidence="9">
    <location>
        <begin position="141"/>
        <end position="163"/>
    </location>
</feature>
<feature type="transmembrane region" description="Helical" evidence="9">
    <location>
        <begin position="208"/>
        <end position="237"/>
    </location>
</feature>
<dbReference type="GO" id="GO:0005886">
    <property type="term" value="C:plasma membrane"/>
    <property type="evidence" value="ECO:0007669"/>
    <property type="project" value="UniProtKB-SubCell"/>
</dbReference>
<dbReference type="PANTHER" id="PTHR32502">
    <property type="entry name" value="N-ACETYLGALACTOSAMINE PERMEASE II COMPONENT-RELATED"/>
    <property type="match status" value="1"/>
</dbReference>
<dbReference type="PROSITE" id="PS51106">
    <property type="entry name" value="PTS_EIIC_TYPE_4"/>
    <property type="match status" value="1"/>
</dbReference>
<keyword evidence="8 9" id="KW-0472">Membrane</keyword>
<comment type="caution">
    <text evidence="10">The sequence shown here is derived from an EMBL/GenBank/DDBJ whole genome shotgun (WGS) entry which is preliminary data.</text>
</comment>
<sequence length="269" mass="28634">MQITLMQGILLAIMTIIVGLDFFLEAFFVFRPLMVSTFTGIILGDVVLGLKVGALIELAFAGLTPAGGTQPPNPVFAGLMGTVLAYTTGCQPSAALGLCLPFSFLGQYLILFYYSAFSFFMGKADKAASEADTGAIAKINLTTMAIVSISYGVVAFLCTYVAQEPMKMFVNSLPEVITHGLEVAGGILPAVGFGMLLRVMMKAKYTPYFIAGFLMASFCDMPNLLPVALLGTVFALIDFFGAKQRKQDIEEALQNASIDSFGGDDNVGI</sequence>
<evidence type="ECO:0000256" key="9">
    <source>
        <dbReference type="SAM" id="Phobius"/>
    </source>
</evidence>
<evidence type="ECO:0000256" key="7">
    <source>
        <dbReference type="ARBA" id="ARBA00022989"/>
    </source>
</evidence>
<keyword evidence="5" id="KW-0598">Phosphotransferase system</keyword>
<accession>A0A413UB10</accession>
<evidence type="ECO:0000256" key="8">
    <source>
        <dbReference type="ARBA" id="ARBA00023136"/>
    </source>
</evidence>
<dbReference type="GO" id="GO:0009401">
    <property type="term" value="P:phosphoenolpyruvate-dependent sugar phosphotransferase system"/>
    <property type="evidence" value="ECO:0007669"/>
    <property type="project" value="UniProtKB-KW"/>
</dbReference>
<dbReference type="RefSeq" id="WP_118011838.1">
    <property type="nucleotide sequence ID" value="NZ_QSGD01000042.1"/>
</dbReference>
<name>A0A413UB10_9FIRM</name>
<dbReference type="AlphaFoldDB" id="A0A413UB10"/>
<keyword evidence="2" id="KW-0813">Transport</keyword>
<dbReference type="Pfam" id="PF03609">
    <property type="entry name" value="EII-Sor"/>
    <property type="match status" value="1"/>
</dbReference>
<evidence type="ECO:0000313" key="11">
    <source>
        <dbReference type="Proteomes" id="UP000285288"/>
    </source>
</evidence>
<keyword evidence="3" id="KW-1003">Cell membrane</keyword>
<keyword evidence="6 9" id="KW-0812">Transmembrane</keyword>
<evidence type="ECO:0000313" key="10">
    <source>
        <dbReference type="EMBL" id="RHB02556.1"/>
    </source>
</evidence>
<dbReference type="EMBL" id="QSGD01000042">
    <property type="protein sequence ID" value="RHB02556.1"/>
    <property type="molecule type" value="Genomic_DNA"/>
</dbReference>
<dbReference type="InterPro" id="IPR050303">
    <property type="entry name" value="GatZ_KbaZ_carbometab"/>
</dbReference>
<dbReference type="PANTHER" id="PTHR32502:SF8">
    <property type="entry name" value="N-ACETYLGALACTOSAMINE PERMEASE IIC COMPONENT 1"/>
    <property type="match status" value="1"/>
</dbReference>
<feature type="transmembrane region" description="Helical" evidence="9">
    <location>
        <begin position="94"/>
        <end position="120"/>
    </location>
</feature>
<evidence type="ECO:0000256" key="5">
    <source>
        <dbReference type="ARBA" id="ARBA00022683"/>
    </source>
</evidence>
<feature type="transmembrane region" description="Helical" evidence="9">
    <location>
        <begin position="42"/>
        <end position="63"/>
    </location>
</feature>
<dbReference type="InterPro" id="IPR004700">
    <property type="entry name" value="PTS_IIC_man"/>
</dbReference>
<comment type="subcellular location">
    <subcellularLocation>
        <location evidence="1">Cell membrane</location>
        <topology evidence="1">Multi-pass membrane protein</topology>
    </subcellularLocation>
</comment>
<dbReference type="Proteomes" id="UP000285288">
    <property type="component" value="Unassembled WGS sequence"/>
</dbReference>
<feature type="transmembrane region" description="Helical" evidence="9">
    <location>
        <begin position="183"/>
        <end position="201"/>
    </location>
</feature>
<evidence type="ECO:0000256" key="6">
    <source>
        <dbReference type="ARBA" id="ARBA00022692"/>
    </source>
</evidence>